<organism evidence="2 3">
    <name type="scientific">Catellicoccus marimammalium M35/04/3</name>
    <dbReference type="NCBI Taxonomy" id="1234409"/>
    <lineage>
        <taxon>Bacteria</taxon>
        <taxon>Bacillati</taxon>
        <taxon>Bacillota</taxon>
        <taxon>Bacilli</taxon>
        <taxon>Lactobacillales</taxon>
        <taxon>Enterococcaceae</taxon>
        <taxon>Catellicoccus</taxon>
    </lineage>
</organism>
<dbReference type="AlphaFoldDB" id="K8ZPZ7"/>
<name>K8ZPZ7_9ENTE</name>
<proteinExistence type="predicted"/>
<evidence type="ECO:0000313" key="3">
    <source>
        <dbReference type="Proteomes" id="UP000016057"/>
    </source>
</evidence>
<keyword evidence="1" id="KW-0812">Transmembrane</keyword>
<keyword evidence="1" id="KW-1133">Transmembrane helix</keyword>
<dbReference type="Pfam" id="PF04020">
    <property type="entry name" value="Phage_holin_4_2"/>
    <property type="match status" value="1"/>
</dbReference>
<feature type="transmembrane region" description="Helical" evidence="1">
    <location>
        <begin position="31"/>
        <end position="51"/>
    </location>
</feature>
<dbReference type="EMBL" id="AMYT01000011">
    <property type="protein sequence ID" value="EKU27646.1"/>
    <property type="molecule type" value="Genomic_DNA"/>
</dbReference>
<keyword evidence="3" id="KW-1185">Reference proteome</keyword>
<dbReference type="Proteomes" id="UP000016057">
    <property type="component" value="Unassembled WGS sequence"/>
</dbReference>
<feature type="transmembrane region" description="Helical" evidence="1">
    <location>
        <begin position="58"/>
        <end position="82"/>
    </location>
</feature>
<keyword evidence="1" id="KW-0472">Membrane</keyword>
<protein>
    <recommendedName>
        <fullName evidence="4">Integral membrane protein</fullName>
    </recommendedName>
</protein>
<feature type="transmembrane region" description="Helical" evidence="1">
    <location>
        <begin position="88"/>
        <end position="108"/>
    </location>
</feature>
<dbReference type="PANTHER" id="PTHR37309:SF1">
    <property type="entry name" value="SLR0284 PROTEIN"/>
    <property type="match status" value="1"/>
</dbReference>
<sequence length="113" mass="12549">MSLIQRIIVNVLTFISLTVLFPSMVHVESLWYAILAAFVLAFLNMFIAPILNLLTLPLTLLTFGLFSFIINAGMLELTSFFVSGIQFSSFWSALLTAFVLSLVNGVVIKNNMI</sequence>
<dbReference type="RefSeq" id="WP_009488900.1">
    <property type="nucleotide sequence ID" value="NZ_AMYT01000011.1"/>
</dbReference>
<dbReference type="eggNOG" id="COG1950">
    <property type="taxonomic scope" value="Bacteria"/>
</dbReference>
<evidence type="ECO:0000256" key="1">
    <source>
        <dbReference type="SAM" id="Phobius"/>
    </source>
</evidence>
<feature type="transmembrane region" description="Helical" evidence="1">
    <location>
        <begin position="7"/>
        <end position="25"/>
    </location>
</feature>
<accession>K8ZPZ7</accession>
<evidence type="ECO:0008006" key="4">
    <source>
        <dbReference type="Google" id="ProtNLM"/>
    </source>
</evidence>
<dbReference type="PANTHER" id="PTHR37309">
    <property type="entry name" value="SLR0284 PROTEIN"/>
    <property type="match status" value="1"/>
</dbReference>
<reference evidence="2 3" key="1">
    <citation type="journal article" date="2013" name="Genome Announc.">
        <title>Draft Genome Sequence of Catellicoccus marimammalium, a Novel Species Commonly Found in Gull Feces.</title>
        <authorList>
            <person name="Weigand M.R."/>
            <person name="Ryu H."/>
            <person name="Bozcek L."/>
            <person name="Konstantinidis K.T."/>
            <person name="Santo Domingo J.W."/>
        </authorList>
    </citation>
    <scope>NUCLEOTIDE SEQUENCE [LARGE SCALE GENOMIC DNA]</scope>
    <source>
        <strain evidence="2 3">M35/04/3</strain>
    </source>
</reference>
<comment type="caution">
    <text evidence="2">The sequence shown here is derived from an EMBL/GenBank/DDBJ whole genome shotgun (WGS) entry which is preliminary data.</text>
</comment>
<dbReference type="InterPro" id="IPR007165">
    <property type="entry name" value="Phage_holin_4_2"/>
</dbReference>
<evidence type="ECO:0000313" key="2">
    <source>
        <dbReference type="EMBL" id="EKU27646.1"/>
    </source>
</evidence>
<gene>
    <name evidence="2" type="ORF">C683_0427</name>
</gene>
<dbReference type="OrthoDB" id="7205479at2"/>
<dbReference type="STRING" id="1234409.C683_0427"/>